<evidence type="ECO:0000313" key="10">
    <source>
        <dbReference type="EMBL" id="TKR34166.1"/>
    </source>
</evidence>
<name>A0A4U5JYA4_9GAMM</name>
<keyword evidence="5 8" id="KW-1133">Transmembrane helix</keyword>
<evidence type="ECO:0000256" key="2">
    <source>
        <dbReference type="ARBA" id="ARBA00022475"/>
    </source>
</evidence>
<comment type="caution">
    <text evidence="10">The sequence shown here is derived from an EMBL/GenBank/DDBJ whole genome shotgun (WGS) entry which is preliminary data.</text>
</comment>
<keyword evidence="11" id="KW-1185">Reference proteome</keyword>
<dbReference type="Pfam" id="PF18967">
    <property type="entry name" value="PycTM"/>
    <property type="match status" value="1"/>
</dbReference>
<keyword evidence="4" id="KW-0547">Nucleotide-binding</keyword>
<feature type="transmembrane region" description="Helical" evidence="8">
    <location>
        <begin position="71"/>
        <end position="95"/>
    </location>
</feature>
<evidence type="ECO:0000256" key="3">
    <source>
        <dbReference type="ARBA" id="ARBA00022692"/>
    </source>
</evidence>
<keyword evidence="2" id="KW-1003">Cell membrane</keyword>
<evidence type="ECO:0000313" key="11">
    <source>
        <dbReference type="Proteomes" id="UP000308707"/>
    </source>
</evidence>
<reference evidence="10 11" key="1">
    <citation type="submission" date="2019-04" db="EMBL/GenBank/DDBJ databases">
        <title>Reference strain of H23.</title>
        <authorList>
            <person name="Luo X."/>
        </authorList>
    </citation>
    <scope>NUCLEOTIDE SEQUENCE [LARGE SCALE GENOMIC DNA]</scope>
    <source>
        <strain evidence="10 11">H23</strain>
    </source>
</reference>
<evidence type="ECO:0000256" key="8">
    <source>
        <dbReference type="SAM" id="Phobius"/>
    </source>
</evidence>
<evidence type="ECO:0000256" key="1">
    <source>
        <dbReference type="ARBA" id="ARBA00004236"/>
    </source>
</evidence>
<gene>
    <name evidence="10" type="ORF">FCE95_07855</name>
</gene>
<proteinExistence type="predicted"/>
<dbReference type="AlphaFoldDB" id="A0A4U5JYA4"/>
<organism evidence="10 11">
    <name type="scientific">Luteimonas gilva</name>
    <dbReference type="NCBI Taxonomy" id="2572684"/>
    <lineage>
        <taxon>Bacteria</taxon>
        <taxon>Pseudomonadati</taxon>
        <taxon>Pseudomonadota</taxon>
        <taxon>Gammaproteobacteria</taxon>
        <taxon>Lysobacterales</taxon>
        <taxon>Lysobacteraceae</taxon>
        <taxon>Luteimonas</taxon>
    </lineage>
</organism>
<keyword evidence="3 8" id="KW-0812">Transmembrane</keyword>
<feature type="domain" description="Pycsar effector protein" evidence="9">
    <location>
        <begin position="20"/>
        <end position="174"/>
    </location>
</feature>
<comment type="subcellular location">
    <subcellularLocation>
        <location evidence="1">Cell membrane</location>
    </subcellularLocation>
</comment>
<evidence type="ECO:0000256" key="6">
    <source>
        <dbReference type="ARBA" id="ARBA00023118"/>
    </source>
</evidence>
<evidence type="ECO:0000256" key="7">
    <source>
        <dbReference type="ARBA" id="ARBA00023136"/>
    </source>
</evidence>
<feature type="transmembrane region" description="Helical" evidence="8">
    <location>
        <begin position="30"/>
        <end position="51"/>
    </location>
</feature>
<keyword evidence="7 8" id="KW-0472">Membrane</keyword>
<evidence type="ECO:0000259" key="9">
    <source>
        <dbReference type="Pfam" id="PF18967"/>
    </source>
</evidence>
<accession>A0A4U5JYA4</accession>
<evidence type="ECO:0000256" key="4">
    <source>
        <dbReference type="ARBA" id="ARBA00022741"/>
    </source>
</evidence>
<keyword evidence="6" id="KW-0051">Antiviral defense</keyword>
<feature type="transmembrane region" description="Helical" evidence="8">
    <location>
        <begin position="154"/>
        <end position="174"/>
    </location>
</feature>
<dbReference type="InterPro" id="IPR043760">
    <property type="entry name" value="PycTM_dom"/>
</dbReference>
<dbReference type="RefSeq" id="WP_137266369.1">
    <property type="nucleotide sequence ID" value="NZ_SZUA01000001.1"/>
</dbReference>
<dbReference type="EMBL" id="SZUA01000001">
    <property type="protein sequence ID" value="TKR34166.1"/>
    <property type="molecule type" value="Genomic_DNA"/>
</dbReference>
<dbReference type="Proteomes" id="UP000308707">
    <property type="component" value="Unassembled WGS sequence"/>
</dbReference>
<evidence type="ECO:0000256" key="5">
    <source>
        <dbReference type="ARBA" id="ARBA00022989"/>
    </source>
</evidence>
<dbReference type="OrthoDB" id="10001222at2"/>
<sequence>MAEPTAHAEPLDFATRYDLLKSVVARYDSYYNLAAVKASLLLTSNAIFLAPSLGEKSPWLKFAGNAAAIRGLVSASMLLSLLSMIAAALVIASWLSRSRAMVDHHSIVFSESVARQSPDEYAGSVSATTQTALIDDMARLAQLMASNLASKFRYINLSLAGLVAAVVCACIALLL</sequence>
<protein>
    <recommendedName>
        <fullName evidence="9">Pycsar effector protein domain-containing protein</fullName>
    </recommendedName>
</protein>